<gene>
    <name evidence="1" type="ORF">F5148DRAFT_742983</name>
</gene>
<organism evidence="1 2">
    <name type="scientific">Russula earlei</name>
    <dbReference type="NCBI Taxonomy" id="71964"/>
    <lineage>
        <taxon>Eukaryota</taxon>
        <taxon>Fungi</taxon>
        <taxon>Dikarya</taxon>
        <taxon>Basidiomycota</taxon>
        <taxon>Agaricomycotina</taxon>
        <taxon>Agaricomycetes</taxon>
        <taxon>Russulales</taxon>
        <taxon>Russulaceae</taxon>
        <taxon>Russula</taxon>
    </lineage>
</organism>
<dbReference type="EMBL" id="JAGFNK010000610">
    <property type="protein sequence ID" value="KAI9447077.1"/>
    <property type="molecule type" value="Genomic_DNA"/>
</dbReference>
<accession>A0ACC0TT86</accession>
<proteinExistence type="predicted"/>
<keyword evidence="2" id="KW-1185">Reference proteome</keyword>
<comment type="caution">
    <text evidence="1">The sequence shown here is derived from an EMBL/GenBank/DDBJ whole genome shotgun (WGS) entry which is preliminary data.</text>
</comment>
<name>A0ACC0TT86_9AGAM</name>
<protein>
    <submittedName>
        <fullName evidence="1">Uncharacterized protein</fullName>
    </submittedName>
</protein>
<reference evidence="1" key="1">
    <citation type="submission" date="2021-03" db="EMBL/GenBank/DDBJ databases">
        <title>Evolutionary priming and transition to the ectomycorrhizal habit in an iconic lineage of mushroom-forming fungi: is preadaptation a requirement?</title>
        <authorList>
            <consortium name="DOE Joint Genome Institute"/>
            <person name="Looney B.P."/>
            <person name="Miyauchi S."/>
            <person name="Morin E."/>
            <person name="Drula E."/>
            <person name="Courty P.E."/>
            <person name="Chicoki N."/>
            <person name="Fauchery L."/>
            <person name="Kohler A."/>
            <person name="Kuo A."/>
            <person name="LaButti K."/>
            <person name="Pangilinan J."/>
            <person name="Lipzen A."/>
            <person name="Riley R."/>
            <person name="Andreopoulos W."/>
            <person name="He G."/>
            <person name="Johnson J."/>
            <person name="Barry K.W."/>
            <person name="Grigoriev I.V."/>
            <person name="Nagy L."/>
            <person name="Hibbett D."/>
            <person name="Henrissat B."/>
            <person name="Matheny P.B."/>
            <person name="Labbe J."/>
            <person name="Martin A.F."/>
        </authorList>
    </citation>
    <scope>NUCLEOTIDE SEQUENCE</scope>
    <source>
        <strain evidence="1">BPL698</strain>
    </source>
</reference>
<evidence type="ECO:0000313" key="2">
    <source>
        <dbReference type="Proteomes" id="UP001207468"/>
    </source>
</evidence>
<dbReference type="Proteomes" id="UP001207468">
    <property type="component" value="Unassembled WGS sequence"/>
</dbReference>
<sequence>MATDYNIPCLTSTRRCLLCALLFVCACDDCIVRSANLYSLFPHPSNCASNHDLFPFHDNEYPPRCRWKCRRRRSFCRPCPVRALRQVHDCLWKGADASHYGKICKSLLSKAKTFGPTSLPFHLRNVSPLTSTGSVVMTAGLLEVVLGPLPVYVLLRLFGHYKDSGERMVYPLTALFFETGNQTPFVASIILVGAQRTSTQSPSAVTALLGTSFKGSEYVLRRAPSPCKRSRDVCVLEGPGCTKLNNWKTLPSSSVTY</sequence>
<evidence type="ECO:0000313" key="1">
    <source>
        <dbReference type="EMBL" id="KAI9447077.1"/>
    </source>
</evidence>